<dbReference type="PRINTS" id="PR01415">
    <property type="entry name" value="ANKYRIN"/>
</dbReference>
<dbReference type="Gene3D" id="1.25.40.20">
    <property type="entry name" value="Ankyrin repeat-containing domain"/>
    <property type="match status" value="7"/>
</dbReference>
<dbReference type="PROSITE" id="PS50297">
    <property type="entry name" value="ANK_REP_REGION"/>
    <property type="match status" value="6"/>
</dbReference>
<evidence type="ECO:0000256" key="2">
    <source>
        <dbReference type="ARBA" id="ARBA00023043"/>
    </source>
</evidence>
<dbReference type="SUPFAM" id="SSF52540">
    <property type="entry name" value="P-loop containing nucleoside triphosphate hydrolases"/>
    <property type="match status" value="1"/>
</dbReference>
<feature type="repeat" description="ANK" evidence="3">
    <location>
        <begin position="547"/>
        <end position="576"/>
    </location>
</feature>
<gene>
    <name evidence="5" type="ORF">QYS62_008468</name>
</gene>
<dbReference type="InterPro" id="IPR056884">
    <property type="entry name" value="NPHP3-like_N"/>
</dbReference>
<sequence length="2064" mass="229503">MPKSVNTADEYDFVDHADTALSPETIAKLREWLQPTDYLAESGEYRRHLLSQAPGTGLWLCQTDEYRKWHDSPDHGSLWIKGVPGAGKSVMAASLIQHLRTTEDCPVLFFFFRNIVAANFAPRALIQDWLAQLLPFSPKLQFALQPRLKTNLAETSDNDLIQLFLDGISCVPKLYCVGDALDEMSTDNRPFLQKLNSLASHRPRSLKFLMTSRPKQHLQSTLRDSSIVHISLQQRLVDADILSYLNYRFDMAPNSDCHLELKQDIIDMVAKRSEGLFLYAKLTMDQVDNSLQLDESINIANLEASLPLSLEQTYTSMLVKQCGEPGVTTDVQILVLEAVTHSSRPLRLNELASLLECVRPDISESNGFKRLISVSCGPLIEILEDETLQVIHHSFTEFLRGDTRNATALSESDFPIIDSLQAHKHMAVNCLRYLQSGSLLLESERSGMAVIDPSVSFEKPRHLAEKHEMVDRRDYFEYRQARLQHPFLSYAVENWSYHASFYDVEDSGFFRAITEFLNPESLSFRRWLVIQWGSTSRSRETSEGIPTPLHLAAFAGLSELALRLLQGGASASATDAQERTPLHWAAANGHERLATLLIERGTDPDGADGRGVKPMHLAALKNHTGVVTRLLKAGVKPDTLKTKNDYAGHIPSGAILTKGQCALMYVSRAGHTETLMAMIPYCDPQMLEQLLCQSCLYGRIDNVLALLKYSSVSANAMFEGATALFIACHMTGLKCADALLRAGADSQKTSKWKPRTIICGQSFRERYESAPIHWLVGSWTEENDSDSKAILELLITAGADIDQPNGEGRTALINAAGYTSYNSGKGGICKPSVKALIKAGANFKAIDEDGNSVLHQVTSQCKDLEVVKLLVERGCDPNAKNDLGETALICAVNKPTRRCTDSDEATLRIVEYLLDHGADPSLKTTNGDTPLLLSMQLGVDIFKLLLSICDDMDERRRCWFNLSKVRAHMFETLLEILLAEGIDMETRGENGNTLYLDCLRGSRDLSRVLRDHGAQNNVKDANGNNPILAACLTDIKDFGILKTFWAEGVDPLDTNNNGDNVLHLVAGWYTGEKKHASIVRWFVDLGLPVNATNSQGNTPLHVFQKQNNGRGNDSGSHDHTHFFDAINSRGEVDLQHRDTDSLSALHLAAMTSEVDVAKLISLGADPNSLTSDSQNPLHIACRARQASIVGGLLELCKNINIDQQDAFGRTPLHYACSSGEPESVAWLLKYGASTLLKASDGSTVLHACADNGTEQCMWNVRGRRAGWLRSPADPLRPGNFADGRRPWYKAKYKPAEVAIRRQFSPVITTIIYMLVGAGVSVAEEDKHGRTALDNALFTGCAPFAEVFSRDDKLFKTATSVMETYYRDDADTLQLLRKRIKMQMYLMRPRSILDTLREDEAIFKDLLEKPDTYLGLLSVEDTAELMKETLEADPSSEATYNLVSRLMQPSFCQVIDNLAIVKKAPAVIRSYSDYHSVKEMFRKRRLNEFCFDEAPTMTALGIACSQEHSNMLTLRTLIEELQVDPNARFATARDGIENPEVVSGGSALHVLASADHYWQVEGLRYLLDRGADVNILDENGQTPLHVAAKGFQHRYHDVEGLWRLLAVQALLDHGADMNTLDQESLCALHKASTAPVITRELLSRGAVAKAGAYSPLFSAIFDQNLETLNILLDHGLSPDEIAQTRHSRGVNPLLQRSRLVCPLLCASCVEQANRHIEDTLPLFTTLIECGANLYLPLNNDEMLIHFLFEWSEHEVIDALLQEPCVSRVDFSHREQQGRTILMAACDWRGTLPGYSTRARRPQIPQTGSPLRILDLGVDATVVDDAGRTALHHLMDNPGCPDEVLLEFMNREEVASTLFQQDSNGYTPFHCALGNLRPAICEAFLVKGVNLLEPDPQGRTVLHYIASQCLLKNRNLGDSSRTYRELGGEYFEKCVVIWRKFLAQGGSINAPDHDGNTPLHAYFSMLDPKSWKEKAETCHMDHYDTLFPKESDVDVFVANNVGETVLHTIASRAHSDCTVKGHDKELFVMMMNKGLDPLREDDKGRSALDIASACDKDDIVGLFGRK</sequence>
<dbReference type="Pfam" id="PF24883">
    <property type="entry name" value="NPHP3_N"/>
    <property type="match status" value="1"/>
</dbReference>
<dbReference type="InterPro" id="IPR036770">
    <property type="entry name" value="Ankyrin_rpt-contain_sf"/>
</dbReference>
<feature type="repeat" description="ANK" evidence="3">
    <location>
        <begin position="610"/>
        <end position="642"/>
    </location>
</feature>
<organism evidence="5 6">
    <name type="scientific">Fusarium acuminatum</name>
    <dbReference type="NCBI Taxonomy" id="5515"/>
    <lineage>
        <taxon>Eukaryota</taxon>
        <taxon>Fungi</taxon>
        <taxon>Dikarya</taxon>
        <taxon>Ascomycota</taxon>
        <taxon>Pezizomycotina</taxon>
        <taxon>Sordariomycetes</taxon>
        <taxon>Hypocreomycetidae</taxon>
        <taxon>Hypocreales</taxon>
        <taxon>Nectriaceae</taxon>
        <taxon>Fusarium</taxon>
        <taxon>Fusarium tricinctum species complex</taxon>
    </lineage>
</organism>
<feature type="domain" description="Nephrocystin 3-like N-terminal" evidence="4">
    <location>
        <begin position="55"/>
        <end position="213"/>
    </location>
</feature>
<keyword evidence="1" id="KW-0677">Repeat</keyword>
<dbReference type="Proteomes" id="UP001489902">
    <property type="component" value="Chromosome 5"/>
</dbReference>
<feature type="repeat" description="ANK" evidence="3">
    <location>
        <begin position="1578"/>
        <end position="1621"/>
    </location>
</feature>
<dbReference type="InterPro" id="IPR051165">
    <property type="entry name" value="Multifunctional_ANK_Repeat"/>
</dbReference>
<dbReference type="PROSITE" id="PS50088">
    <property type="entry name" value="ANK_REPEAT"/>
    <property type="match status" value="7"/>
</dbReference>
<dbReference type="SUPFAM" id="SSF48403">
    <property type="entry name" value="Ankyrin repeat"/>
    <property type="match status" value="4"/>
</dbReference>
<dbReference type="PANTHER" id="PTHR24123:SF33">
    <property type="entry name" value="PROTEIN HOS4"/>
    <property type="match status" value="1"/>
</dbReference>
<dbReference type="SMART" id="SM00248">
    <property type="entry name" value="ANK"/>
    <property type="match status" value="22"/>
</dbReference>
<dbReference type="Pfam" id="PF12796">
    <property type="entry name" value="Ank_2"/>
    <property type="match status" value="3"/>
</dbReference>
<name>A0ABZ2X653_9HYPO</name>
<dbReference type="InterPro" id="IPR002110">
    <property type="entry name" value="Ankyrin_rpt"/>
</dbReference>
<dbReference type="PANTHER" id="PTHR24123">
    <property type="entry name" value="ANKYRIN REPEAT-CONTAINING"/>
    <property type="match status" value="1"/>
</dbReference>
<dbReference type="EMBL" id="CP151264">
    <property type="protein sequence ID" value="WZH47324.1"/>
    <property type="molecule type" value="Genomic_DNA"/>
</dbReference>
<evidence type="ECO:0000313" key="6">
    <source>
        <dbReference type="Proteomes" id="UP001489902"/>
    </source>
</evidence>
<feature type="repeat" description="ANK" evidence="3">
    <location>
        <begin position="1207"/>
        <end position="1239"/>
    </location>
</feature>
<evidence type="ECO:0000256" key="3">
    <source>
        <dbReference type="PROSITE-ProRule" id="PRU00023"/>
    </source>
</evidence>
<reference evidence="5 6" key="1">
    <citation type="submission" date="2024-04" db="EMBL/GenBank/DDBJ databases">
        <title>Complete genome sequence of Fusarium acuminatum.</title>
        <authorList>
            <person name="Lan B."/>
        </authorList>
    </citation>
    <scope>NUCLEOTIDE SEQUENCE [LARGE SCALE GENOMIC DNA]</scope>
    <source>
        <strain evidence="5">1A</strain>
    </source>
</reference>
<evidence type="ECO:0000313" key="5">
    <source>
        <dbReference type="EMBL" id="WZH47324.1"/>
    </source>
</evidence>
<feature type="repeat" description="ANK" evidence="3">
    <location>
        <begin position="1542"/>
        <end position="1577"/>
    </location>
</feature>
<feature type="repeat" description="ANK" evidence="3">
    <location>
        <begin position="577"/>
        <end position="609"/>
    </location>
</feature>
<dbReference type="InterPro" id="IPR027417">
    <property type="entry name" value="P-loop_NTPase"/>
</dbReference>
<keyword evidence="2 3" id="KW-0040">ANK repeat</keyword>
<feature type="repeat" description="ANK" evidence="3">
    <location>
        <begin position="849"/>
        <end position="882"/>
    </location>
</feature>
<protein>
    <submittedName>
        <fullName evidence="5">Ankyrin repeat-containing domain protein</fullName>
    </submittedName>
</protein>
<proteinExistence type="predicted"/>
<keyword evidence="6" id="KW-1185">Reference proteome</keyword>
<evidence type="ECO:0000256" key="1">
    <source>
        <dbReference type="ARBA" id="ARBA00022737"/>
    </source>
</evidence>
<evidence type="ECO:0000259" key="4">
    <source>
        <dbReference type="Pfam" id="PF24883"/>
    </source>
</evidence>
<dbReference type="Gene3D" id="3.40.50.300">
    <property type="entry name" value="P-loop containing nucleotide triphosphate hydrolases"/>
    <property type="match status" value="1"/>
</dbReference>
<dbReference type="Pfam" id="PF13637">
    <property type="entry name" value="Ank_4"/>
    <property type="match status" value="1"/>
</dbReference>
<accession>A0ABZ2X653</accession>